<keyword evidence="4 7" id="KW-0175">Coiled coil</keyword>
<feature type="compositionally biased region" description="Polar residues" evidence="8">
    <location>
        <begin position="22"/>
        <end position="45"/>
    </location>
</feature>
<feature type="transmembrane region" description="Helical" evidence="9">
    <location>
        <begin position="678"/>
        <end position="702"/>
    </location>
</feature>
<dbReference type="SUPFAM" id="SSF52540">
    <property type="entry name" value="P-loop containing nucleoside triphosphate hydrolases"/>
    <property type="match status" value="1"/>
</dbReference>
<keyword evidence="1" id="KW-0493">Microtubule</keyword>
<gene>
    <name evidence="11" type="ORF">CEUSTIGMA_g6655.t1</name>
</gene>
<keyword evidence="2 6" id="KW-0547">Nucleotide-binding</keyword>
<keyword evidence="5 6" id="KW-0505">Motor protein</keyword>
<dbReference type="SMART" id="SM00129">
    <property type="entry name" value="KISc"/>
    <property type="match status" value="1"/>
</dbReference>
<dbReference type="Proteomes" id="UP000232323">
    <property type="component" value="Unassembled WGS sequence"/>
</dbReference>
<dbReference type="Pfam" id="PF00225">
    <property type="entry name" value="Kinesin"/>
    <property type="match status" value="1"/>
</dbReference>
<dbReference type="InterPro" id="IPR027417">
    <property type="entry name" value="P-loop_NTPase"/>
</dbReference>
<proteinExistence type="inferred from homology"/>
<keyword evidence="9" id="KW-0812">Transmembrane</keyword>
<feature type="transmembrane region" description="Helical" evidence="9">
    <location>
        <begin position="646"/>
        <end position="671"/>
    </location>
</feature>
<feature type="binding site" evidence="6">
    <location>
        <begin position="137"/>
        <end position="144"/>
    </location>
    <ligand>
        <name>ATP</name>
        <dbReference type="ChEBI" id="CHEBI:30616"/>
    </ligand>
</feature>
<name>A0A250X823_9CHLO</name>
<keyword evidence="9" id="KW-1133">Transmembrane helix</keyword>
<dbReference type="PROSITE" id="PS50067">
    <property type="entry name" value="KINESIN_MOTOR_2"/>
    <property type="match status" value="1"/>
</dbReference>
<dbReference type="PANTHER" id="PTHR47968:SF36">
    <property type="entry name" value="KINESIN HEAVY CHAIN ISOFORM X1"/>
    <property type="match status" value="1"/>
</dbReference>
<feature type="coiled-coil region" evidence="7">
    <location>
        <begin position="919"/>
        <end position="946"/>
    </location>
</feature>
<feature type="region of interest" description="Disordered" evidence="8">
    <location>
        <begin position="742"/>
        <end position="781"/>
    </location>
</feature>
<dbReference type="PANTHER" id="PTHR47968">
    <property type="entry name" value="CENTROMERE PROTEIN E"/>
    <property type="match status" value="1"/>
</dbReference>
<dbReference type="SUPFAM" id="SSF103473">
    <property type="entry name" value="MFS general substrate transporter"/>
    <property type="match status" value="1"/>
</dbReference>
<keyword evidence="12" id="KW-1185">Reference proteome</keyword>
<dbReference type="AlphaFoldDB" id="A0A250X823"/>
<dbReference type="CDD" id="cd00106">
    <property type="entry name" value="KISc"/>
    <property type="match status" value="1"/>
</dbReference>
<dbReference type="InterPro" id="IPR036259">
    <property type="entry name" value="MFS_trans_sf"/>
</dbReference>
<feature type="compositionally biased region" description="Low complexity" evidence="8">
    <location>
        <begin position="1"/>
        <end position="21"/>
    </location>
</feature>
<evidence type="ECO:0000256" key="1">
    <source>
        <dbReference type="ARBA" id="ARBA00022701"/>
    </source>
</evidence>
<feature type="transmembrane region" description="Helical" evidence="9">
    <location>
        <begin position="582"/>
        <end position="611"/>
    </location>
</feature>
<dbReference type="InterPro" id="IPR036961">
    <property type="entry name" value="Kinesin_motor_dom_sf"/>
</dbReference>
<comment type="similarity">
    <text evidence="6">Belongs to the TRAFAC class myosin-kinesin ATPase superfamily. Kinesin family.</text>
</comment>
<dbReference type="GO" id="GO:0005874">
    <property type="term" value="C:microtubule"/>
    <property type="evidence" value="ECO:0007669"/>
    <property type="project" value="UniProtKB-KW"/>
</dbReference>
<feature type="transmembrane region" description="Helical" evidence="9">
    <location>
        <begin position="543"/>
        <end position="576"/>
    </location>
</feature>
<dbReference type="InterPro" id="IPR001752">
    <property type="entry name" value="Kinesin_motor_dom"/>
</dbReference>
<evidence type="ECO:0000256" key="4">
    <source>
        <dbReference type="ARBA" id="ARBA00023054"/>
    </source>
</evidence>
<dbReference type="GO" id="GO:0003777">
    <property type="term" value="F:microtubule motor activity"/>
    <property type="evidence" value="ECO:0007669"/>
    <property type="project" value="InterPro"/>
</dbReference>
<feature type="compositionally biased region" description="Polar residues" evidence="8">
    <location>
        <begin position="746"/>
        <end position="758"/>
    </location>
</feature>
<protein>
    <recommendedName>
        <fullName evidence="10">Kinesin motor domain-containing protein</fullName>
    </recommendedName>
</protein>
<dbReference type="OrthoDB" id="3176171at2759"/>
<feature type="domain" description="Kinesin motor" evidence="10">
    <location>
        <begin position="56"/>
        <end position="392"/>
    </location>
</feature>
<dbReference type="PROSITE" id="PS00411">
    <property type="entry name" value="KINESIN_MOTOR_1"/>
    <property type="match status" value="1"/>
</dbReference>
<feature type="transmembrane region" description="Helical" evidence="9">
    <location>
        <begin position="618"/>
        <end position="640"/>
    </location>
</feature>
<dbReference type="GO" id="GO:0008017">
    <property type="term" value="F:microtubule binding"/>
    <property type="evidence" value="ECO:0007669"/>
    <property type="project" value="InterPro"/>
</dbReference>
<evidence type="ECO:0000313" key="12">
    <source>
        <dbReference type="Proteomes" id="UP000232323"/>
    </source>
</evidence>
<dbReference type="EMBL" id="BEGY01000040">
    <property type="protein sequence ID" value="GAX79215.1"/>
    <property type="molecule type" value="Genomic_DNA"/>
</dbReference>
<evidence type="ECO:0000259" key="10">
    <source>
        <dbReference type="PROSITE" id="PS50067"/>
    </source>
</evidence>
<dbReference type="InterPro" id="IPR027640">
    <property type="entry name" value="Kinesin-like_fam"/>
</dbReference>
<feature type="coiled-coil region" evidence="7">
    <location>
        <begin position="422"/>
        <end position="499"/>
    </location>
</feature>
<dbReference type="GO" id="GO:0005524">
    <property type="term" value="F:ATP binding"/>
    <property type="evidence" value="ECO:0007669"/>
    <property type="project" value="UniProtKB-UniRule"/>
</dbReference>
<dbReference type="PRINTS" id="PR00380">
    <property type="entry name" value="KINESINHEAVY"/>
</dbReference>
<dbReference type="GO" id="GO:0007018">
    <property type="term" value="P:microtubule-based movement"/>
    <property type="evidence" value="ECO:0007669"/>
    <property type="project" value="InterPro"/>
</dbReference>
<dbReference type="Gene3D" id="3.40.850.10">
    <property type="entry name" value="Kinesin motor domain"/>
    <property type="match status" value="1"/>
</dbReference>
<sequence length="1129" mass="124515">MSKLPAPAVSSPSVSQTSSTPRQFSQSGSIRSQDFTNHSRQQNKGDGSEQAIQAERVKVVVRLRPPVNAGEISGALLPPAFNKLVLFRADAPIPQSEFIFDKVLDPSATQQDVFNAGVRDVIDDILQGYNGTVMAYGQTGAGKTYTLGNTEPDAIGMIPRAVAEVFKKAQEDPFHSYAVSMSYIQIYMELIQDLLSPESDNLQIREDANNGVYLTNAQEVAISDLAQCLHYLELGERNRAFAFTHLNAHSSRSHAVLMLTVVKSRKYLTNAEKAEIRKSEKEGIVTQKVKVGKLYLVDLAGSERLKKSGSTGLRASEAISINKSLTTLGMCISARASENPHVPFRESKLTRLLQESLGGNAKTTLVVCVADAVQHADETLQSLQFGSRAMCVKNKPVVNERMDYRVLHAELLSQFDTVHDRTHELEAVLLRTEEEKEMMQAEWEKEKAHFAALIGALRAETTDEVSQAHQQLADKTSRLSEVQRQAERNKMRIMELESEKAAMAEIHYNQVAELSGKVQELLTSQASSQASHRRESANAKQELMVIITTWVMVIITTWVVVIITTWVVVIITTWVVVIITTWVVGVITTWVVVIITTWVVVIITTWVVVIITTWVMGIITTWVVGIITTWVMGIITTWVMGIITTWVVVIITTWVVGIITTWVMGIITTWVMGIITTWVVGIITTWVMGIITTWVVGIITTWRHVHVRSDTSCPASSATLGSNNQGKHPVHLNPAYDVPLEDSTRRSTQTIDTASTTNSVTTPSAPKTASTTTSVTTPSPPKTASVLATALQSQAKKLISTVKEGLQVDVREYVLTQQQHASLLDQMKNEILRTKALSDDQSSKIEVLKALTDDQSSQVETLKGQLVMASKELARLKDSLQQGDDVLAVTRMELEKRSAELLGSKEELAVIQANLGRHLSEKEASLKLLEEELNDLKKVHVEEIERNDRVAGQRAGLLEERMAVRVRFQAALVIQKAYRQWRGRMKEKASERHARLAHAQMGQALVLASMDALRDAVEGVIVTFVGRKKELVARHKLAARIAQASPILKQATPSPHKPLAIATTGSSFSGGPMLSGKATLGHSASVRLLSSTKQLLQDPSQKQGLRNISERVVRSQSMAPQLLEDGRKC</sequence>
<evidence type="ECO:0000313" key="11">
    <source>
        <dbReference type="EMBL" id="GAX79215.1"/>
    </source>
</evidence>
<evidence type="ECO:0000256" key="2">
    <source>
        <dbReference type="ARBA" id="ARBA00022741"/>
    </source>
</evidence>
<keyword evidence="9" id="KW-0472">Membrane</keyword>
<evidence type="ECO:0000256" key="9">
    <source>
        <dbReference type="SAM" id="Phobius"/>
    </source>
</evidence>
<evidence type="ECO:0000256" key="5">
    <source>
        <dbReference type="ARBA" id="ARBA00023175"/>
    </source>
</evidence>
<keyword evidence="3 6" id="KW-0067">ATP-binding</keyword>
<reference evidence="11 12" key="1">
    <citation type="submission" date="2017-08" db="EMBL/GenBank/DDBJ databases">
        <title>Acidophilic green algal genome provides insights into adaptation to an acidic environment.</title>
        <authorList>
            <person name="Hirooka S."/>
            <person name="Hirose Y."/>
            <person name="Kanesaki Y."/>
            <person name="Higuchi S."/>
            <person name="Fujiwara T."/>
            <person name="Onuma R."/>
            <person name="Era A."/>
            <person name="Ohbayashi R."/>
            <person name="Uzuka A."/>
            <person name="Nozaki H."/>
            <person name="Yoshikawa H."/>
            <person name="Miyagishima S.Y."/>
        </authorList>
    </citation>
    <scope>NUCLEOTIDE SEQUENCE [LARGE SCALE GENOMIC DNA]</scope>
    <source>
        <strain evidence="11 12">NIES-2499</strain>
    </source>
</reference>
<organism evidence="11 12">
    <name type="scientific">Chlamydomonas eustigma</name>
    <dbReference type="NCBI Taxonomy" id="1157962"/>
    <lineage>
        <taxon>Eukaryota</taxon>
        <taxon>Viridiplantae</taxon>
        <taxon>Chlorophyta</taxon>
        <taxon>core chlorophytes</taxon>
        <taxon>Chlorophyceae</taxon>
        <taxon>CS clade</taxon>
        <taxon>Chlamydomonadales</taxon>
        <taxon>Chlamydomonadaceae</taxon>
        <taxon>Chlamydomonas</taxon>
    </lineage>
</organism>
<accession>A0A250X823</accession>
<feature type="compositionally biased region" description="Low complexity" evidence="8">
    <location>
        <begin position="759"/>
        <end position="781"/>
    </location>
</feature>
<evidence type="ECO:0000256" key="8">
    <source>
        <dbReference type="SAM" id="MobiDB-lite"/>
    </source>
</evidence>
<evidence type="ECO:0000256" key="7">
    <source>
        <dbReference type="SAM" id="Coils"/>
    </source>
</evidence>
<dbReference type="InterPro" id="IPR019821">
    <property type="entry name" value="Kinesin_motor_CS"/>
</dbReference>
<comment type="caution">
    <text evidence="11">The sequence shown here is derived from an EMBL/GenBank/DDBJ whole genome shotgun (WGS) entry which is preliminary data.</text>
</comment>
<dbReference type="STRING" id="1157962.A0A250X823"/>
<evidence type="ECO:0000256" key="6">
    <source>
        <dbReference type="PROSITE-ProRule" id="PRU00283"/>
    </source>
</evidence>
<evidence type="ECO:0000256" key="3">
    <source>
        <dbReference type="ARBA" id="ARBA00022840"/>
    </source>
</evidence>
<feature type="region of interest" description="Disordered" evidence="8">
    <location>
        <begin position="1"/>
        <end position="51"/>
    </location>
</feature>